<evidence type="ECO:0000313" key="2">
    <source>
        <dbReference type="Proteomes" id="UP000183809"/>
    </source>
</evidence>
<organism evidence="1 2">
    <name type="scientific">Diplodia corticola</name>
    <dbReference type="NCBI Taxonomy" id="236234"/>
    <lineage>
        <taxon>Eukaryota</taxon>
        <taxon>Fungi</taxon>
        <taxon>Dikarya</taxon>
        <taxon>Ascomycota</taxon>
        <taxon>Pezizomycotina</taxon>
        <taxon>Dothideomycetes</taxon>
        <taxon>Dothideomycetes incertae sedis</taxon>
        <taxon>Botryosphaeriales</taxon>
        <taxon>Botryosphaeriaceae</taxon>
        <taxon>Diplodia</taxon>
    </lineage>
</organism>
<dbReference type="EMBL" id="MNUE01000061">
    <property type="protein sequence ID" value="OJD30423.1"/>
    <property type="molecule type" value="Genomic_DNA"/>
</dbReference>
<proteinExistence type="predicted"/>
<protein>
    <submittedName>
        <fullName evidence="1">Uncharacterized protein</fullName>
    </submittedName>
</protein>
<dbReference type="AlphaFoldDB" id="A0A1J9RPN4"/>
<reference evidence="1 2" key="1">
    <citation type="submission" date="2016-10" db="EMBL/GenBank/DDBJ databases">
        <title>Proteomics and genomics reveal pathogen-plant mechanisms compatible with a hemibiotrophic lifestyle of Diplodia corticola.</title>
        <authorList>
            <person name="Fernandes I."/>
            <person name="De Jonge R."/>
            <person name="Van De Peer Y."/>
            <person name="Devreese B."/>
            <person name="Alves A."/>
            <person name="Esteves A.C."/>
        </authorList>
    </citation>
    <scope>NUCLEOTIDE SEQUENCE [LARGE SCALE GENOMIC DNA]</scope>
    <source>
        <strain evidence="1 2">CBS 112549</strain>
    </source>
</reference>
<keyword evidence="2" id="KW-1185">Reference proteome</keyword>
<sequence>MHSVQKVVNLDVTLATLHQQLVEMNRGWFMEEALDNSMVLYRYKLKGFIARVQAENVIECHLITPLTDSPVSSVALMKLSEDGIRYFAAESEHVSIERAGLSAIQNSLEMGEKLFEMLWSDGQARIQIHISPRTIDELAEVSAPT</sequence>
<dbReference type="RefSeq" id="XP_020126683.1">
    <property type="nucleotide sequence ID" value="XM_020278006.1"/>
</dbReference>
<dbReference type="Proteomes" id="UP000183809">
    <property type="component" value="Unassembled WGS sequence"/>
</dbReference>
<accession>A0A1J9RPN4</accession>
<comment type="caution">
    <text evidence="1">The sequence shown here is derived from an EMBL/GenBank/DDBJ whole genome shotgun (WGS) entry which is preliminary data.</text>
</comment>
<evidence type="ECO:0000313" key="1">
    <source>
        <dbReference type="EMBL" id="OJD30423.1"/>
    </source>
</evidence>
<gene>
    <name evidence="1" type="ORF">BKCO1_6100039</name>
</gene>
<dbReference type="GeneID" id="31018267"/>
<name>A0A1J9RPN4_9PEZI</name>